<feature type="transmembrane region" description="Helical" evidence="2">
    <location>
        <begin position="12"/>
        <end position="29"/>
    </location>
</feature>
<keyword evidence="4" id="KW-1185">Reference proteome</keyword>
<reference evidence="3 4" key="1">
    <citation type="journal article" date="2022" name="Nat. Plants">
        <title>Genomes of leafy and leafless Platanthera orchids illuminate the evolution of mycoheterotrophy.</title>
        <authorList>
            <person name="Li M.H."/>
            <person name="Liu K.W."/>
            <person name="Li Z."/>
            <person name="Lu H.C."/>
            <person name="Ye Q.L."/>
            <person name="Zhang D."/>
            <person name="Wang J.Y."/>
            <person name="Li Y.F."/>
            <person name="Zhong Z.M."/>
            <person name="Liu X."/>
            <person name="Yu X."/>
            <person name="Liu D.K."/>
            <person name="Tu X.D."/>
            <person name="Liu B."/>
            <person name="Hao Y."/>
            <person name="Liao X.Y."/>
            <person name="Jiang Y.T."/>
            <person name="Sun W.H."/>
            <person name="Chen J."/>
            <person name="Chen Y.Q."/>
            <person name="Ai Y."/>
            <person name="Zhai J.W."/>
            <person name="Wu S.S."/>
            <person name="Zhou Z."/>
            <person name="Hsiao Y.Y."/>
            <person name="Wu W.L."/>
            <person name="Chen Y.Y."/>
            <person name="Lin Y.F."/>
            <person name="Hsu J.L."/>
            <person name="Li C.Y."/>
            <person name="Wang Z.W."/>
            <person name="Zhao X."/>
            <person name="Zhong W.Y."/>
            <person name="Ma X.K."/>
            <person name="Ma L."/>
            <person name="Huang J."/>
            <person name="Chen G.Z."/>
            <person name="Huang M.Z."/>
            <person name="Huang L."/>
            <person name="Peng D.H."/>
            <person name="Luo Y.B."/>
            <person name="Zou S.Q."/>
            <person name="Chen S.P."/>
            <person name="Lan S."/>
            <person name="Tsai W.C."/>
            <person name="Van de Peer Y."/>
            <person name="Liu Z.J."/>
        </authorList>
    </citation>
    <scope>NUCLEOTIDE SEQUENCE [LARGE SCALE GENOMIC DNA]</scope>
    <source>
        <strain evidence="3">Lor287</strain>
    </source>
</reference>
<protein>
    <submittedName>
        <fullName evidence="3">Uncharacterized protein</fullName>
    </submittedName>
</protein>
<keyword evidence="2" id="KW-0812">Transmembrane</keyword>
<proteinExistence type="predicted"/>
<comment type="caution">
    <text evidence="3">The sequence shown here is derived from an EMBL/GenBank/DDBJ whole genome shotgun (WGS) entry which is preliminary data.</text>
</comment>
<dbReference type="InterPro" id="IPR023213">
    <property type="entry name" value="CAT-like_dom_sf"/>
</dbReference>
<dbReference type="Proteomes" id="UP001418222">
    <property type="component" value="Unassembled WGS sequence"/>
</dbReference>
<evidence type="ECO:0000313" key="4">
    <source>
        <dbReference type="Proteomes" id="UP001418222"/>
    </source>
</evidence>
<gene>
    <name evidence="3" type="ORF">KSP39_PZI010526</name>
</gene>
<evidence type="ECO:0000313" key="3">
    <source>
        <dbReference type="EMBL" id="KAK8941292.1"/>
    </source>
</evidence>
<dbReference type="Gene3D" id="3.30.559.10">
    <property type="entry name" value="Chloramphenicol acetyltransferase-like domain"/>
    <property type="match status" value="1"/>
</dbReference>
<accession>A0AAP0BJ83</accession>
<feature type="region of interest" description="Disordered" evidence="1">
    <location>
        <begin position="134"/>
        <end position="188"/>
    </location>
</feature>
<name>A0AAP0BJ83_9ASPA</name>
<dbReference type="AlphaFoldDB" id="A0AAP0BJ83"/>
<evidence type="ECO:0000256" key="1">
    <source>
        <dbReference type="SAM" id="MobiDB-lite"/>
    </source>
</evidence>
<evidence type="ECO:0000256" key="2">
    <source>
        <dbReference type="SAM" id="Phobius"/>
    </source>
</evidence>
<organism evidence="3 4">
    <name type="scientific">Platanthera zijinensis</name>
    <dbReference type="NCBI Taxonomy" id="2320716"/>
    <lineage>
        <taxon>Eukaryota</taxon>
        <taxon>Viridiplantae</taxon>
        <taxon>Streptophyta</taxon>
        <taxon>Embryophyta</taxon>
        <taxon>Tracheophyta</taxon>
        <taxon>Spermatophyta</taxon>
        <taxon>Magnoliopsida</taxon>
        <taxon>Liliopsida</taxon>
        <taxon>Asparagales</taxon>
        <taxon>Orchidaceae</taxon>
        <taxon>Orchidoideae</taxon>
        <taxon>Orchideae</taxon>
        <taxon>Orchidinae</taxon>
        <taxon>Platanthera</taxon>
    </lineage>
</organism>
<feature type="compositionally biased region" description="Low complexity" evidence="1">
    <location>
        <begin position="150"/>
        <end position="188"/>
    </location>
</feature>
<sequence>MRGASLSDRIDYKFVLLHVVLLISVFFSVNEEGHRQSILALFRISAISFSCCHSKSSHLGAGATRSRSTGVTAVAAAAAHELADSNPTPSTAVRARVFSFRKSIVLRLKSSTNSSFPNNTNPFSTFQSLTTHTWRSVSPRSPPPYGSHHAPSLSSSPTAASASNPPSPTPTSTTSFKQSSPTPPSMCCSPPHLGSPLDFCRRPLTTTTTPLLRGESEDLILHRCRRELRHRGKLTKAQGL</sequence>
<dbReference type="EMBL" id="JBBWWQ010000008">
    <property type="protein sequence ID" value="KAK8941292.1"/>
    <property type="molecule type" value="Genomic_DNA"/>
</dbReference>
<keyword evidence="2" id="KW-1133">Transmembrane helix</keyword>
<keyword evidence="2" id="KW-0472">Membrane</keyword>